<keyword evidence="1" id="KW-0812">Transmembrane</keyword>
<reference evidence="2 3" key="1">
    <citation type="submission" date="2013-11" db="EMBL/GenBank/DDBJ databases">
        <title>The Damaraland mole rat (Fukomys damarensis) genome and evolution of African mole rats.</title>
        <authorList>
            <person name="Gladyshev V.N."/>
            <person name="Fang X."/>
        </authorList>
    </citation>
    <scope>NUCLEOTIDE SEQUENCE [LARGE SCALE GENOMIC DNA]</scope>
    <source>
        <tissue evidence="2">Liver</tissue>
    </source>
</reference>
<sequence length="216" mass="23170">MQADPSEAIKMKLVNETLQAVCFKNLPWASLAKNLLLEKVYFDDHSISVFIPAQGLECIAFHYAPELSGKWESSKVLAAFLVGLVLVLVLWLPCLLGAWILVHGLITMPSRNLPEVHIEISVAFVNGTAYKTSGASGAFVRKMVGTILVLEDISSFSDPDSTILRSKRKDRRGGFGTISALAPNCASSAALGQGTEPAEVQASPSSAVESEVQVLL</sequence>
<evidence type="ECO:0000313" key="2">
    <source>
        <dbReference type="EMBL" id="KFO37100.1"/>
    </source>
</evidence>
<dbReference type="EMBL" id="KN121104">
    <property type="protein sequence ID" value="KFO37100.1"/>
    <property type="molecule type" value="Genomic_DNA"/>
</dbReference>
<proteinExistence type="predicted"/>
<keyword evidence="1" id="KW-1133">Transmembrane helix</keyword>
<feature type="transmembrane region" description="Helical" evidence="1">
    <location>
        <begin position="76"/>
        <end position="102"/>
    </location>
</feature>
<evidence type="ECO:0000256" key="1">
    <source>
        <dbReference type="SAM" id="Phobius"/>
    </source>
</evidence>
<accession>A0A091E3G2</accession>
<dbReference type="Proteomes" id="UP000028990">
    <property type="component" value="Unassembled WGS sequence"/>
</dbReference>
<protein>
    <submittedName>
        <fullName evidence="2">Uncharacterized protein</fullName>
    </submittedName>
</protein>
<dbReference type="AlphaFoldDB" id="A0A091E3G2"/>
<organism evidence="2 3">
    <name type="scientific">Fukomys damarensis</name>
    <name type="common">Damaraland mole rat</name>
    <name type="synonym">Cryptomys damarensis</name>
    <dbReference type="NCBI Taxonomy" id="885580"/>
    <lineage>
        <taxon>Eukaryota</taxon>
        <taxon>Metazoa</taxon>
        <taxon>Chordata</taxon>
        <taxon>Craniata</taxon>
        <taxon>Vertebrata</taxon>
        <taxon>Euteleostomi</taxon>
        <taxon>Mammalia</taxon>
        <taxon>Eutheria</taxon>
        <taxon>Euarchontoglires</taxon>
        <taxon>Glires</taxon>
        <taxon>Rodentia</taxon>
        <taxon>Hystricomorpha</taxon>
        <taxon>Bathyergidae</taxon>
        <taxon>Fukomys</taxon>
    </lineage>
</organism>
<name>A0A091E3G2_FUKDA</name>
<evidence type="ECO:0000313" key="3">
    <source>
        <dbReference type="Proteomes" id="UP000028990"/>
    </source>
</evidence>
<gene>
    <name evidence="2" type="ORF">H920_01507</name>
</gene>
<keyword evidence="3" id="KW-1185">Reference proteome</keyword>
<keyword evidence="1" id="KW-0472">Membrane</keyword>